<protein>
    <submittedName>
        <fullName evidence="1">Uncharacterized protein</fullName>
    </submittedName>
</protein>
<reference evidence="1 2" key="2">
    <citation type="submission" date="2018-03" db="EMBL/GenBank/DDBJ databases">
        <title>The ancient ancestry and fast evolution of plastids.</title>
        <authorList>
            <person name="Moore K.R."/>
            <person name="Magnabosco C."/>
            <person name="Momper L."/>
            <person name="Gold D.A."/>
            <person name="Bosak T."/>
            <person name="Fournier G.P."/>
        </authorList>
    </citation>
    <scope>NUCLEOTIDE SEQUENCE [LARGE SCALE GENOMIC DNA]</scope>
    <source>
        <strain evidence="1 2">ULC007</strain>
    </source>
</reference>
<gene>
    <name evidence="1" type="ORF">C7B65_14720</name>
</gene>
<dbReference type="EMBL" id="PVWG01000016">
    <property type="protein sequence ID" value="PSB18549.1"/>
    <property type="molecule type" value="Genomic_DNA"/>
</dbReference>
<name>A0A2T1DDI5_9CYAN</name>
<sequence>MSYRNQLHPWCVVRFLPDAQTLVVSRFRRCGEAEAYLKIIRRLTPSAVYEVVFCLDEQNFTSLQGFGLMQQHFWNITVAVKC</sequence>
<dbReference type="STRING" id="1920490.GCA_001895925_00329"/>
<organism evidence="1 2">
    <name type="scientific">Phormidesmis priestleyi ULC007</name>
    <dbReference type="NCBI Taxonomy" id="1920490"/>
    <lineage>
        <taxon>Bacteria</taxon>
        <taxon>Bacillati</taxon>
        <taxon>Cyanobacteriota</taxon>
        <taxon>Cyanophyceae</taxon>
        <taxon>Leptolyngbyales</taxon>
        <taxon>Leptolyngbyaceae</taxon>
        <taxon>Phormidesmis</taxon>
    </lineage>
</organism>
<accession>A0A2T1DDI5</accession>
<dbReference type="OrthoDB" id="489126at2"/>
<dbReference type="Proteomes" id="UP000238634">
    <property type="component" value="Unassembled WGS sequence"/>
</dbReference>
<comment type="caution">
    <text evidence="1">The sequence shown here is derived from an EMBL/GenBank/DDBJ whole genome shotgun (WGS) entry which is preliminary data.</text>
</comment>
<keyword evidence="2" id="KW-1185">Reference proteome</keyword>
<evidence type="ECO:0000313" key="1">
    <source>
        <dbReference type="EMBL" id="PSB18549.1"/>
    </source>
</evidence>
<dbReference type="AlphaFoldDB" id="A0A2T1DDI5"/>
<reference evidence="1 2" key="1">
    <citation type="submission" date="2018-02" db="EMBL/GenBank/DDBJ databases">
        <authorList>
            <person name="Cohen D.B."/>
            <person name="Kent A.D."/>
        </authorList>
    </citation>
    <scope>NUCLEOTIDE SEQUENCE [LARGE SCALE GENOMIC DNA]</scope>
    <source>
        <strain evidence="1 2">ULC007</strain>
    </source>
</reference>
<proteinExistence type="predicted"/>
<evidence type="ECO:0000313" key="2">
    <source>
        <dbReference type="Proteomes" id="UP000238634"/>
    </source>
</evidence>